<dbReference type="InterPro" id="IPR000182">
    <property type="entry name" value="GNAT_dom"/>
</dbReference>
<dbReference type="PANTHER" id="PTHR39173:SF1">
    <property type="entry name" value="ACETYLTRANSFERASE"/>
    <property type="match status" value="1"/>
</dbReference>
<protein>
    <submittedName>
        <fullName evidence="2">GNAT family N-acetyltransferase</fullName>
    </submittedName>
</protein>
<reference evidence="2 3" key="1">
    <citation type="journal article" date="2024" name="ISME J.">
        <title>Tailless and filamentous prophages are predominant in marine Vibrio.</title>
        <authorList>
            <person name="Steensen K."/>
            <person name="Seneca J."/>
            <person name="Bartlau N."/>
            <person name="Yu X.A."/>
            <person name="Hussain F.A."/>
            <person name="Polz M.F."/>
        </authorList>
    </citation>
    <scope>NUCLEOTIDE SEQUENCE [LARGE SCALE GENOMIC DNA]</scope>
    <source>
        <strain evidence="2 3">10N.222.51.A1</strain>
    </source>
</reference>
<dbReference type="Proteomes" id="UP001570417">
    <property type="component" value="Unassembled WGS sequence"/>
</dbReference>
<dbReference type="SUPFAM" id="SSF55729">
    <property type="entry name" value="Acyl-CoA N-acyltransferases (Nat)"/>
    <property type="match status" value="1"/>
</dbReference>
<dbReference type="CDD" id="cd04301">
    <property type="entry name" value="NAT_SF"/>
    <property type="match status" value="1"/>
</dbReference>
<dbReference type="RefSeq" id="WP_372265408.1">
    <property type="nucleotide sequence ID" value="NZ_JBFRUW010000016.1"/>
</dbReference>
<dbReference type="PROSITE" id="PS51186">
    <property type="entry name" value="GNAT"/>
    <property type="match status" value="1"/>
</dbReference>
<gene>
    <name evidence="2" type="ORF">AB4566_06345</name>
</gene>
<accession>A0ABV4NA46</accession>
<dbReference type="InterPro" id="IPR016181">
    <property type="entry name" value="Acyl_CoA_acyltransferase"/>
</dbReference>
<dbReference type="PANTHER" id="PTHR39173">
    <property type="entry name" value="ACETYLTRANSFERASE"/>
    <property type="match status" value="1"/>
</dbReference>
<comment type="caution">
    <text evidence="2">The sequence shown here is derived from an EMBL/GenBank/DDBJ whole genome shotgun (WGS) entry which is preliminary data.</text>
</comment>
<evidence type="ECO:0000313" key="2">
    <source>
        <dbReference type="EMBL" id="MFA0567889.1"/>
    </source>
</evidence>
<proteinExistence type="predicted"/>
<keyword evidence="3" id="KW-1185">Reference proteome</keyword>
<sequence>MKLVIPSTEYQDSYINMVREVSEQGEAFVPFVLKEQYDDFSAMVKRLESYSTGDSVPENFVPHSTFWLVDEDGCVVGCSNLRHQLNDGLRVLGGHIGYGIKPSERRKGYAQTILKLTLIEANKHGIDKAMLTVNKSNIGSVKAIQSNNGILEIEKEVPGQSGLVQYYWINT</sequence>
<dbReference type="Pfam" id="PF00583">
    <property type="entry name" value="Acetyltransf_1"/>
    <property type="match status" value="1"/>
</dbReference>
<evidence type="ECO:0000259" key="1">
    <source>
        <dbReference type="PROSITE" id="PS51186"/>
    </source>
</evidence>
<organism evidence="2 3">
    <name type="scientific">Vibrio gallaecicus</name>
    <dbReference type="NCBI Taxonomy" id="552386"/>
    <lineage>
        <taxon>Bacteria</taxon>
        <taxon>Pseudomonadati</taxon>
        <taxon>Pseudomonadota</taxon>
        <taxon>Gammaproteobacteria</taxon>
        <taxon>Vibrionales</taxon>
        <taxon>Vibrionaceae</taxon>
        <taxon>Vibrio</taxon>
    </lineage>
</organism>
<name>A0ABV4NA46_9VIBR</name>
<evidence type="ECO:0000313" key="3">
    <source>
        <dbReference type="Proteomes" id="UP001570417"/>
    </source>
</evidence>
<dbReference type="EMBL" id="JBFRUW010000016">
    <property type="protein sequence ID" value="MFA0567889.1"/>
    <property type="molecule type" value="Genomic_DNA"/>
</dbReference>
<feature type="domain" description="N-acetyltransferase" evidence="1">
    <location>
        <begin position="16"/>
        <end position="171"/>
    </location>
</feature>
<dbReference type="Gene3D" id="3.40.630.30">
    <property type="match status" value="1"/>
</dbReference>